<dbReference type="Pfam" id="PF13577">
    <property type="entry name" value="SnoaL_4"/>
    <property type="match status" value="1"/>
</dbReference>
<evidence type="ECO:0000259" key="1">
    <source>
        <dbReference type="Pfam" id="PF13577"/>
    </source>
</evidence>
<comment type="caution">
    <text evidence="2">The sequence shown here is derived from an EMBL/GenBank/DDBJ whole genome shotgun (WGS) entry which is preliminary data.</text>
</comment>
<evidence type="ECO:0000313" key="2">
    <source>
        <dbReference type="EMBL" id="OFJ55272.1"/>
    </source>
</evidence>
<dbReference type="OrthoDB" id="3173051at2"/>
<organism evidence="2 3">
    <name type="scientific">Mycolicibacterium grossiae</name>
    <dbReference type="NCBI Taxonomy" id="1552759"/>
    <lineage>
        <taxon>Bacteria</taxon>
        <taxon>Bacillati</taxon>
        <taxon>Actinomycetota</taxon>
        <taxon>Actinomycetes</taxon>
        <taxon>Mycobacteriales</taxon>
        <taxon>Mycobacteriaceae</taxon>
        <taxon>Mycolicibacterium</taxon>
    </lineage>
</organism>
<dbReference type="Proteomes" id="UP000178953">
    <property type="component" value="Unassembled WGS sequence"/>
</dbReference>
<proteinExistence type="predicted"/>
<dbReference type="Gene3D" id="3.10.450.50">
    <property type="match status" value="1"/>
</dbReference>
<name>A0A1E8Q9V7_9MYCO</name>
<sequence length="165" mass="18331">MDPAATLVEIEAIKQLKARYCRFLDAKDWTAWRALFTDDFISDTSRAGGVVITGADEFVAFLRSTLGSPSKPTVHQVHAPEIEVTSPTTARGVWALQDVVRLGPGLNLAGYGHYHETYVKIDGEWRIKTSALTRLREDLFNAVLSVRITDRMRRAGSVLARRMAG</sequence>
<reference evidence="2 3" key="1">
    <citation type="submission" date="2016-09" db="EMBL/GenBank/DDBJ databases">
        <title>genome sequence of Mycobacterium sp. 739 SCH.</title>
        <authorList>
            <person name="Greninger A.L."/>
            <person name="Qin X."/>
            <person name="Jerome K."/>
            <person name="Vora S."/>
            <person name="Quinn K."/>
        </authorList>
    </citation>
    <scope>NUCLEOTIDE SEQUENCE [LARGE SCALE GENOMIC DNA]</scope>
    <source>
        <strain evidence="2 3">SCH</strain>
    </source>
</reference>
<dbReference type="RefSeq" id="WP_070351504.1">
    <property type="nucleotide sequence ID" value="NZ_CP043474.1"/>
</dbReference>
<evidence type="ECO:0000313" key="3">
    <source>
        <dbReference type="Proteomes" id="UP000178953"/>
    </source>
</evidence>
<dbReference type="CDD" id="cd00531">
    <property type="entry name" value="NTF2_like"/>
    <property type="match status" value="1"/>
</dbReference>
<keyword evidence="3" id="KW-1185">Reference proteome</keyword>
<dbReference type="InterPro" id="IPR032710">
    <property type="entry name" value="NTF2-like_dom_sf"/>
</dbReference>
<gene>
    <name evidence="2" type="ORF">BEL07_02310</name>
</gene>
<dbReference type="SUPFAM" id="SSF54427">
    <property type="entry name" value="NTF2-like"/>
    <property type="match status" value="1"/>
</dbReference>
<feature type="domain" description="SnoaL-like" evidence="1">
    <location>
        <begin position="7"/>
        <end position="129"/>
    </location>
</feature>
<accession>A0A1E8Q9V7</accession>
<dbReference type="EMBL" id="MCHX01000004">
    <property type="protein sequence ID" value="OFJ55272.1"/>
    <property type="molecule type" value="Genomic_DNA"/>
</dbReference>
<protein>
    <submittedName>
        <fullName evidence="2">DUF4440 domain-containing protein</fullName>
    </submittedName>
</protein>
<dbReference type="InterPro" id="IPR037401">
    <property type="entry name" value="SnoaL-like"/>
</dbReference>
<dbReference type="AlphaFoldDB" id="A0A1E8Q9V7"/>